<feature type="transmembrane region" description="Helical" evidence="6">
    <location>
        <begin position="322"/>
        <end position="344"/>
    </location>
</feature>
<comment type="subcellular location">
    <subcellularLocation>
        <location evidence="1">Cell membrane</location>
        <topology evidence="1">Multi-pass membrane protein</topology>
    </subcellularLocation>
</comment>
<feature type="transmembrane region" description="Helical" evidence="6">
    <location>
        <begin position="259"/>
        <end position="279"/>
    </location>
</feature>
<comment type="caution">
    <text evidence="8">The sequence shown here is derived from an EMBL/GenBank/DDBJ whole genome shotgun (WGS) entry which is preliminary data.</text>
</comment>
<reference evidence="9" key="1">
    <citation type="submission" date="2018-09" db="EMBL/GenBank/DDBJ databases">
        <title>Acidovorax cavernicola nov. sp. isolated from Gruta de las Maravillas (Aracena, Spain).</title>
        <authorList>
            <person name="Jurado V."/>
            <person name="Gutierrez-Patricio S."/>
            <person name="Gonzalez-Pimentel J.L."/>
            <person name="Miller A.Z."/>
            <person name="Laiz L."/>
            <person name="Saiz-Jimenez C."/>
        </authorList>
    </citation>
    <scope>NUCLEOTIDE SEQUENCE [LARGE SCALE GENOMIC DNA]</scope>
    <source>
        <strain evidence="9">1011MAR3C25</strain>
    </source>
</reference>
<evidence type="ECO:0000256" key="4">
    <source>
        <dbReference type="ARBA" id="ARBA00022989"/>
    </source>
</evidence>
<accession>A0A418SM63</accession>
<evidence type="ECO:0000256" key="5">
    <source>
        <dbReference type="ARBA" id="ARBA00023136"/>
    </source>
</evidence>
<organism evidence="8 9">
    <name type="scientific">Paracoccus onubensis</name>
    <dbReference type="NCBI Taxonomy" id="1675788"/>
    <lineage>
        <taxon>Bacteria</taxon>
        <taxon>Pseudomonadati</taxon>
        <taxon>Pseudomonadota</taxon>
        <taxon>Alphaproteobacteria</taxon>
        <taxon>Rhodobacterales</taxon>
        <taxon>Paracoccaceae</taxon>
        <taxon>Paracoccus</taxon>
    </lineage>
</organism>
<dbReference type="GO" id="GO:0005886">
    <property type="term" value="C:plasma membrane"/>
    <property type="evidence" value="ECO:0007669"/>
    <property type="project" value="UniProtKB-SubCell"/>
</dbReference>
<feature type="transmembrane region" description="Helical" evidence="6">
    <location>
        <begin position="7"/>
        <end position="26"/>
    </location>
</feature>
<feature type="transmembrane region" description="Helical" evidence="6">
    <location>
        <begin position="46"/>
        <end position="66"/>
    </location>
</feature>
<feature type="transmembrane region" description="Helical" evidence="6">
    <location>
        <begin position="232"/>
        <end position="252"/>
    </location>
</feature>
<name>A0A418SM63_9RHOB</name>
<evidence type="ECO:0000256" key="3">
    <source>
        <dbReference type="ARBA" id="ARBA00022692"/>
    </source>
</evidence>
<evidence type="ECO:0000259" key="7">
    <source>
        <dbReference type="PROSITE" id="PS50850"/>
    </source>
</evidence>
<dbReference type="RefSeq" id="WP_119752024.1">
    <property type="nucleotide sequence ID" value="NZ_QZCG01000021.1"/>
</dbReference>
<feature type="transmembrane region" description="Helical" evidence="6">
    <location>
        <begin position="160"/>
        <end position="180"/>
    </location>
</feature>
<dbReference type="InterPro" id="IPR011701">
    <property type="entry name" value="MFS"/>
</dbReference>
<evidence type="ECO:0000256" key="6">
    <source>
        <dbReference type="SAM" id="Phobius"/>
    </source>
</evidence>
<evidence type="ECO:0000313" key="8">
    <source>
        <dbReference type="EMBL" id="RJE82025.1"/>
    </source>
</evidence>
<evidence type="ECO:0000313" key="9">
    <source>
        <dbReference type="Proteomes" id="UP000284202"/>
    </source>
</evidence>
<dbReference type="InterPro" id="IPR050189">
    <property type="entry name" value="MFS_Efflux_Transporters"/>
</dbReference>
<feature type="transmembrane region" description="Helical" evidence="6">
    <location>
        <begin position="134"/>
        <end position="154"/>
    </location>
</feature>
<evidence type="ECO:0000256" key="1">
    <source>
        <dbReference type="ARBA" id="ARBA00004651"/>
    </source>
</evidence>
<gene>
    <name evidence="8" type="ORF">D3P04_21970</name>
</gene>
<dbReference type="PANTHER" id="PTHR43124">
    <property type="entry name" value="PURINE EFFLUX PUMP PBUE"/>
    <property type="match status" value="1"/>
</dbReference>
<keyword evidence="2" id="KW-1003">Cell membrane</keyword>
<dbReference type="Pfam" id="PF07690">
    <property type="entry name" value="MFS_1"/>
    <property type="match status" value="1"/>
</dbReference>
<dbReference type="PROSITE" id="PS50850">
    <property type="entry name" value="MFS"/>
    <property type="match status" value="1"/>
</dbReference>
<dbReference type="Gene3D" id="1.20.1250.20">
    <property type="entry name" value="MFS general substrate transporter like domains"/>
    <property type="match status" value="1"/>
</dbReference>
<feature type="transmembrane region" description="Helical" evidence="6">
    <location>
        <begin position="73"/>
        <end position="91"/>
    </location>
</feature>
<dbReference type="AlphaFoldDB" id="A0A418SM63"/>
<dbReference type="EMBL" id="QZCG01000021">
    <property type="protein sequence ID" value="RJE82025.1"/>
    <property type="molecule type" value="Genomic_DNA"/>
</dbReference>
<evidence type="ECO:0000256" key="2">
    <source>
        <dbReference type="ARBA" id="ARBA00022475"/>
    </source>
</evidence>
<keyword evidence="5 6" id="KW-0472">Membrane</keyword>
<dbReference type="GO" id="GO:0022857">
    <property type="term" value="F:transmembrane transporter activity"/>
    <property type="evidence" value="ECO:0007669"/>
    <property type="project" value="InterPro"/>
</dbReference>
<dbReference type="OrthoDB" id="2957247at2"/>
<feature type="transmembrane region" description="Helical" evidence="6">
    <location>
        <begin position="285"/>
        <end position="310"/>
    </location>
</feature>
<feature type="transmembrane region" description="Helical" evidence="6">
    <location>
        <begin position="350"/>
        <end position="367"/>
    </location>
</feature>
<dbReference type="InterPro" id="IPR036259">
    <property type="entry name" value="MFS_trans_sf"/>
</dbReference>
<dbReference type="SUPFAM" id="SSF103473">
    <property type="entry name" value="MFS general substrate transporter"/>
    <property type="match status" value="1"/>
</dbReference>
<feature type="transmembrane region" description="Helical" evidence="6">
    <location>
        <begin position="97"/>
        <end position="122"/>
    </location>
</feature>
<dbReference type="Proteomes" id="UP000284202">
    <property type="component" value="Unassembled WGS sequence"/>
</dbReference>
<keyword evidence="3 6" id="KW-0812">Transmembrane</keyword>
<feature type="transmembrane region" description="Helical" evidence="6">
    <location>
        <begin position="200"/>
        <end position="220"/>
    </location>
</feature>
<proteinExistence type="predicted"/>
<sequence>MSPAVRIGAVGFGLIAVCYGFARFAFGLFLPSIDDDLGLGPTLSGMISGGAFAGYCAAIVASAALTERIGAKAVAVSAALVAGLGMVGIALAPTPVILAAAVIVAGLSTGLASPPMAAAVAAGVRPVRQDGTNTVINAGTSAGVALSGPVALGMAGQWRLAFAAFAAVAAILALAAAISLPAARGSGKPAGLPPLNTPMLRLITAAFLMGAASTAWWTFGGQLVSERLGWDVTGLGFLWICVGTGGIAGAWAGKLVARFGLNFVHCIFLVLMAVSILILDSTLATPTLVLIGGAVFGGAYVMLTGVYLIWGLRVLHDRPATGLMIGFLTIAVGQTAGAPVFGLLLTSFGAGPAVLVFATFTLLAGLFRAGCAASPHAAHENQPNRL</sequence>
<keyword evidence="4 6" id="KW-1133">Transmembrane helix</keyword>
<dbReference type="PANTHER" id="PTHR43124:SF3">
    <property type="entry name" value="CHLORAMPHENICOL EFFLUX PUMP RV0191"/>
    <property type="match status" value="1"/>
</dbReference>
<dbReference type="InterPro" id="IPR020846">
    <property type="entry name" value="MFS_dom"/>
</dbReference>
<keyword evidence="9" id="KW-1185">Reference proteome</keyword>
<protein>
    <submittedName>
        <fullName evidence="8">MFS transporter</fullName>
    </submittedName>
</protein>
<feature type="domain" description="Major facilitator superfamily (MFS) profile" evidence="7">
    <location>
        <begin position="1"/>
        <end position="376"/>
    </location>
</feature>